<sequence length="68" mass="7423">MSTTTGTVKWFNEEKGFGFIEQENGPDVFAHFRAIAGDGFKTLAEGQKVEFTVTQGQKGLQAENIVAL</sequence>
<dbReference type="RefSeq" id="WP_028468790.1">
    <property type="nucleotide sequence ID" value="NZ_FOOU01000006.1"/>
</dbReference>
<reference evidence="6" key="1">
    <citation type="submission" date="2016-10" db="EMBL/GenBank/DDBJ databases">
        <authorList>
            <person name="Varghese N."/>
            <person name="Submissions S."/>
        </authorList>
    </citation>
    <scope>NUCLEOTIDE SEQUENCE [LARGE SCALE GENOMIC DNA]</scope>
    <source>
        <strain evidence="6">CGMCC 1.10971</strain>
    </source>
</reference>
<evidence type="ECO:0000313" key="5">
    <source>
        <dbReference type="EMBL" id="SFG41528.1"/>
    </source>
</evidence>
<dbReference type="PROSITE" id="PS00352">
    <property type="entry name" value="CSD_1"/>
    <property type="match status" value="1"/>
</dbReference>
<dbReference type="Proteomes" id="UP000198623">
    <property type="component" value="Unassembled WGS sequence"/>
</dbReference>
<dbReference type="InterPro" id="IPR012156">
    <property type="entry name" value="Cold_shock_CspA"/>
</dbReference>
<keyword evidence="2" id="KW-0963">Cytoplasm</keyword>
<feature type="domain" description="CSD" evidence="4">
    <location>
        <begin position="3"/>
        <end position="67"/>
    </location>
</feature>
<dbReference type="PANTHER" id="PTHR11544">
    <property type="entry name" value="COLD SHOCK DOMAIN CONTAINING PROTEINS"/>
    <property type="match status" value="1"/>
</dbReference>
<evidence type="ECO:0000256" key="2">
    <source>
        <dbReference type="ARBA" id="ARBA00022490"/>
    </source>
</evidence>
<dbReference type="STRING" id="1045558.SAMN05216175_106184"/>
<protein>
    <submittedName>
        <fullName evidence="5">Cold-shock DNA-binding protein family</fullName>
    </submittedName>
</protein>
<dbReference type="InterPro" id="IPR002059">
    <property type="entry name" value="CSP_DNA-bd"/>
</dbReference>
<dbReference type="OrthoDB" id="9810590at2"/>
<keyword evidence="6" id="KW-1185">Reference proteome</keyword>
<dbReference type="AlphaFoldDB" id="A0A1I2RLU7"/>
<dbReference type="GO" id="GO:0005829">
    <property type="term" value="C:cytosol"/>
    <property type="evidence" value="ECO:0007669"/>
    <property type="project" value="UniProtKB-ARBA"/>
</dbReference>
<dbReference type="EMBL" id="FOOU01000006">
    <property type="protein sequence ID" value="SFG41528.1"/>
    <property type="molecule type" value="Genomic_DNA"/>
</dbReference>
<dbReference type="SUPFAM" id="SSF50249">
    <property type="entry name" value="Nucleic acid-binding proteins"/>
    <property type="match status" value="1"/>
</dbReference>
<accession>A0A1I2RLU7</accession>
<dbReference type="SMART" id="SM00357">
    <property type="entry name" value="CSP"/>
    <property type="match status" value="1"/>
</dbReference>
<evidence type="ECO:0000313" key="6">
    <source>
        <dbReference type="Proteomes" id="UP000198623"/>
    </source>
</evidence>
<dbReference type="GO" id="GO:0003677">
    <property type="term" value="F:DNA binding"/>
    <property type="evidence" value="ECO:0007669"/>
    <property type="project" value="UniProtKB-KW"/>
</dbReference>
<dbReference type="InterPro" id="IPR050181">
    <property type="entry name" value="Cold_shock_domain"/>
</dbReference>
<dbReference type="PIRSF" id="PIRSF002599">
    <property type="entry name" value="Cold_shock_A"/>
    <property type="match status" value="1"/>
</dbReference>
<dbReference type="FunFam" id="2.40.50.140:FF:000006">
    <property type="entry name" value="Cold shock protein CspC"/>
    <property type="match status" value="1"/>
</dbReference>
<dbReference type="PRINTS" id="PR00050">
    <property type="entry name" value="COLDSHOCK"/>
</dbReference>
<dbReference type="Gene3D" id="2.40.50.140">
    <property type="entry name" value="Nucleic acid-binding proteins"/>
    <property type="match status" value="1"/>
</dbReference>
<name>A0A1I2RLU7_9GAMM</name>
<comment type="subcellular location">
    <subcellularLocation>
        <location evidence="1 3">Cytoplasm</location>
    </subcellularLocation>
</comment>
<dbReference type="Pfam" id="PF00313">
    <property type="entry name" value="CSD"/>
    <property type="match status" value="1"/>
</dbReference>
<dbReference type="CDD" id="cd04458">
    <property type="entry name" value="CSP_CDS"/>
    <property type="match status" value="1"/>
</dbReference>
<dbReference type="InterPro" id="IPR019844">
    <property type="entry name" value="CSD_CS"/>
</dbReference>
<gene>
    <name evidence="5" type="ORF">SAMN05216175_106184</name>
</gene>
<dbReference type="InterPro" id="IPR012340">
    <property type="entry name" value="NA-bd_OB-fold"/>
</dbReference>
<dbReference type="PROSITE" id="PS51857">
    <property type="entry name" value="CSD_2"/>
    <property type="match status" value="1"/>
</dbReference>
<evidence type="ECO:0000256" key="1">
    <source>
        <dbReference type="ARBA" id="ARBA00004496"/>
    </source>
</evidence>
<dbReference type="Gene3D" id="6.20.370.130">
    <property type="match status" value="1"/>
</dbReference>
<proteinExistence type="predicted"/>
<evidence type="ECO:0000259" key="4">
    <source>
        <dbReference type="PROSITE" id="PS51857"/>
    </source>
</evidence>
<evidence type="ECO:0000256" key="3">
    <source>
        <dbReference type="RuleBase" id="RU000408"/>
    </source>
</evidence>
<keyword evidence="5" id="KW-0238">DNA-binding</keyword>
<organism evidence="5 6">
    <name type="scientific">Neptunomonas qingdaonensis</name>
    <dbReference type="NCBI Taxonomy" id="1045558"/>
    <lineage>
        <taxon>Bacteria</taxon>
        <taxon>Pseudomonadati</taxon>
        <taxon>Pseudomonadota</taxon>
        <taxon>Gammaproteobacteria</taxon>
        <taxon>Oceanospirillales</taxon>
        <taxon>Oceanospirillaceae</taxon>
        <taxon>Neptunomonas</taxon>
    </lineage>
</organism>
<dbReference type="InterPro" id="IPR011129">
    <property type="entry name" value="CSD"/>
</dbReference>